<dbReference type="InterPro" id="IPR008146">
    <property type="entry name" value="Gln_synth_cat_dom"/>
</dbReference>
<protein>
    <submittedName>
        <fullName evidence="7">Glutamate--putrescine ligase</fullName>
    </submittedName>
</protein>
<proteinExistence type="inferred from homology"/>
<dbReference type="PANTHER" id="PTHR43785:SF12">
    <property type="entry name" value="TYPE-1 GLUTAMINE SYNTHETASE 2"/>
    <property type="match status" value="1"/>
</dbReference>
<evidence type="ECO:0000313" key="8">
    <source>
        <dbReference type="Proteomes" id="UP000183018"/>
    </source>
</evidence>
<evidence type="ECO:0000256" key="5">
    <source>
        <dbReference type="RuleBase" id="RU000384"/>
    </source>
</evidence>
<evidence type="ECO:0000256" key="2">
    <source>
        <dbReference type="ARBA" id="ARBA00022598"/>
    </source>
</evidence>
<dbReference type="GO" id="GO:0006542">
    <property type="term" value="P:glutamine biosynthetic process"/>
    <property type="evidence" value="ECO:0007669"/>
    <property type="project" value="InterPro"/>
</dbReference>
<dbReference type="GO" id="GO:0006598">
    <property type="term" value="P:polyamine catabolic process"/>
    <property type="evidence" value="ECO:0007669"/>
    <property type="project" value="TreeGrafter"/>
</dbReference>
<keyword evidence="8" id="KW-1185">Reference proteome</keyword>
<dbReference type="OrthoDB" id="9789509at2"/>
<dbReference type="EMBL" id="FORC01000002">
    <property type="protein sequence ID" value="SFI63559.1"/>
    <property type="molecule type" value="Genomic_DNA"/>
</dbReference>
<evidence type="ECO:0000256" key="4">
    <source>
        <dbReference type="PROSITE-ProRule" id="PRU01331"/>
    </source>
</evidence>
<dbReference type="SMART" id="SM01230">
    <property type="entry name" value="Gln-synt_C"/>
    <property type="match status" value="1"/>
</dbReference>
<accession>A0A1I3JTF9</accession>
<dbReference type="Gene3D" id="3.30.590.10">
    <property type="entry name" value="Glutamine synthetase/guanido kinase, catalytic domain"/>
    <property type="match status" value="1"/>
</dbReference>
<dbReference type="PANTHER" id="PTHR43785">
    <property type="entry name" value="GAMMA-GLUTAMYLPUTRESCINE SYNTHETASE"/>
    <property type="match status" value="1"/>
</dbReference>
<feature type="domain" description="GS catalytic" evidence="6">
    <location>
        <begin position="120"/>
        <end position="455"/>
    </location>
</feature>
<comment type="cofactor">
    <cofactor evidence="1">
        <name>Mg(2+)</name>
        <dbReference type="ChEBI" id="CHEBI:18420"/>
    </cofactor>
</comment>
<evidence type="ECO:0000256" key="3">
    <source>
        <dbReference type="ARBA" id="ARBA00022842"/>
    </source>
</evidence>
<evidence type="ECO:0000259" key="6">
    <source>
        <dbReference type="PROSITE" id="PS51987"/>
    </source>
</evidence>
<comment type="similarity">
    <text evidence="4 5">Belongs to the glutamine synthetase family.</text>
</comment>
<dbReference type="RefSeq" id="WP_074882834.1">
    <property type="nucleotide sequence ID" value="NZ_FORC01000002.1"/>
</dbReference>
<dbReference type="InterPro" id="IPR036651">
    <property type="entry name" value="Gln_synt_N_sf"/>
</dbReference>
<dbReference type="Proteomes" id="UP000183018">
    <property type="component" value="Unassembled WGS sequence"/>
</dbReference>
<dbReference type="STRING" id="289370.SAMN05216602_2054"/>
<dbReference type="PROSITE" id="PS00181">
    <property type="entry name" value="GLNA_ATP"/>
    <property type="match status" value="1"/>
</dbReference>
<gene>
    <name evidence="7" type="ORF">SAMN05216602_2054</name>
</gene>
<name>A0A1I3JTF9_9GAMM</name>
<dbReference type="Pfam" id="PF00120">
    <property type="entry name" value="Gln-synt_C"/>
    <property type="match status" value="1"/>
</dbReference>
<dbReference type="AlphaFoldDB" id="A0A1I3JTF9"/>
<sequence length="455" mass="50212">MQFADIQEARDFLAAHPEVRSIELMLIDANGIPRGKLLHREELLAIYQNGRPLPSSILALTMQGEDVEATGLVWEVADADCWTYPLPGSLTLQPWRSTPTGQLQVSMHPTQGLPAAPADPRHALVRVIERLKADGLHPVMAVELEFYLLDKQRDANGRPQPAVQMNGVRPEAPQVYGVYELEQVQPFLDDLYAACEAQGLPVRTAISEYAPGQLELTLEHRFDALQAVDEGIRYKRLVKGVANKHGLQACFMAKPFGDLAGSGMHMHVSLADEQGNNLYASEDPQGTPLLRHSIGGMMATLLDSLAIFCPNANSFRRFQANSYAPLAKSWGVNNRTVSFRVPGGPAVSRHIEHRICGADANPYLAAAAILAGIHHGIREQIDPGAAIVGNGYEQATEFLPTDWLTALRALEGSSWARQALGEEFLKVFLAIKKTEYRQFMGEVGEQDWRWYLNHA</sequence>
<evidence type="ECO:0000256" key="1">
    <source>
        <dbReference type="ARBA" id="ARBA00001946"/>
    </source>
</evidence>
<organism evidence="7 8">
    <name type="scientific">Phytopseudomonas argentinensis</name>
    <dbReference type="NCBI Taxonomy" id="289370"/>
    <lineage>
        <taxon>Bacteria</taxon>
        <taxon>Pseudomonadati</taxon>
        <taxon>Pseudomonadota</taxon>
        <taxon>Gammaproteobacteria</taxon>
        <taxon>Pseudomonadales</taxon>
        <taxon>Pseudomonadaceae</taxon>
        <taxon>Phytopseudomonas</taxon>
    </lineage>
</organism>
<dbReference type="InterPro" id="IPR027303">
    <property type="entry name" value="Gln_synth_gly_rich_site"/>
</dbReference>
<dbReference type="PROSITE" id="PS51987">
    <property type="entry name" value="GS_CATALYTIC"/>
    <property type="match status" value="1"/>
</dbReference>
<reference evidence="8" key="1">
    <citation type="submission" date="2016-10" db="EMBL/GenBank/DDBJ databases">
        <authorList>
            <person name="Varghese N."/>
            <person name="Submissions S."/>
        </authorList>
    </citation>
    <scope>NUCLEOTIDE SEQUENCE [LARGE SCALE GENOMIC DNA]</scope>
    <source>
        <strain evidence="8">LMG 22563</strain>
    </source>
</reference>
<keyword evidence="2 7" id="KW-0436">Ligase</keyword>
<dbReference type="SUPFAM" id="SSF54368">
    <property type="entry name" value="Glutamine synthetase, N-terminal domain"/>
    <property type="match status" value="1"/>
</dbReference>
<keyword evidence="3" id="KW-0460">Magnesium</keyword>
<dbReference type="InterPro" id="IPR014746">
    <property type="entry name" value="Gln_synth/guanido_kin_cat_dom"/>
</dbReference>
<dbReference type="SUPFAM" id="SSF55931">
    <property type="entry name" value="Glutamine synthetase/guanido kinase"/>
    <property type="match status" value="1"/>
</dbReference>
<evidence type="ECO:0000313" key="7">
    <source>
        <dbReference type="EMBL" id="SFI63559.1"/>
    </source>
</evidence>
<dbReference type="GO" id="GO:0004356">
    <property type="term" value="F:glutamine synthetase activity"/>
    <property type="evidence" value="ECO:0007669"/>
    <property type="project" value="InterPro"/>
</dbReference>